<comment type="caution">
    <text evidence="2">The sequence shown here is derived from an EMBL/GenBank/DDBJ whole genome shotgun (WGS) entry which is preliminary data.</text>
</comment>
<dbReference type="AlphaFoldDB" id="A0AAW2EJI1"/>
<proteinExistence type="predicted"/>
<gene>
    <name evidence="2" type="ORF">PUN28_018069</name>
</gene>
<evidence type="ECO:0000313" key="3">
    <source>
        <dbReference type="Proteomes" id="UP001430953"/>
    </source>
</evidence>
<reference evidence="2 3" key="1">
    <citation type="submission" date="2023-03" db="EMBL/GenBank/DDBJ databases">
        <title>High recombination rates correlate with genetic variation in Cardiocondyla obscurior ants.</title>
        <authorList>
            <person name="Errbii M."/>
        </authorList>
    </citation>
    <scope>NUCLEOTIDE SEQUENCE [LARGE SCALE GENOMIC DNA]</scope>
    <source>
        <strain evidence="2">Alpha-2009</strain>
        <tissue evidence="2">Whole body</tissue>
    </source>
</reference>
<accession>A0AAW2EJI1</accession>
<name>A0AAW2EJI1_9HYME</name>
<dbReference type="Proteomes" id="UP001430953">
    <property type="component" value="Unassembled WGS sequence"/>
</dbReference>
<organism evidence="2 3">
    <name type="scientific">Cardiocondyla obscurior</name>
    <dbReference type="NCBI Taxonomy" id="286306"/>
    <lineage>
        <taxon>Eukaryota</taxon>
        <taxon>Metazoa</taxon>
        <taxon>Ecdysozoa</taxon>
        <taxon>Arthropoda</taxon>
        <taxon>Hexapoda</taxon>
        <taxon>Insecta</taxon>
        <taxon>Pterygota</taxon>
        <taxon>Neoptera</taxon>
        <taxon>Endopterygota</taxon>
        <taxon>Hymenoptera</taxon>
        <taxon>Apocrita</taxon>
        <taxon>Aculeata</taxon>
        <taxon>Formicoidea</taxon>
        <taxon>Formicidae</taxon>
        <taxon>Myrmicinae</taxon>
        <taxon>Cardiocondyla</taxon>
    </lineage>
</organism>
<feature type="region of interest" description="Disordered" evidence="1">
    <location>
        <begin position="177"/>
        <end position="199"/>
    </location>
</feature>
<feature type="region of interest" description="Disordered" evidence="1">
    <location>
        <begin position="1"/>
        <end position="49"/>
    </location>
</feature>
<sequence>MTEDSPFFIFCDEDTLPRGKSSSPSGRKSSRHQSRKMIKDTGGSRRKEIPALLSLGSLNAAFPPRAQYREPLEQLFAPRRSQTRERKNRRCYCYVVGGNGANRFQAVPPPARVPSPPESRFSAFLSRFSFRHLSTLPVISSRPRHRDEINDHYQRRAAFSVPSRISDAGETCLVSLGGPPAAAPRRPTFPGKTSRHLYP</sequence>
<protein>
    <submittedName>
        <fullName evidence="2">Uncharacterized protein</fullName>
    </submittedName>
</protein>
<dbReference type="EMBL" id="JADYXP020000022">
    <property type="protein sequence ID" value="KAL0102524.1"/>
    <property type="molecule type" value="Genomic_DNA"/>
</dbReference>
<keyword evidence="3" id="KW-1185">Reference proteome</keyword>
<evidence type="ECO:0000313" key="2">
    <source>
        <dbReference type="EMBL" id="KAL0102524.1"/>
    </source>
</evidence>
<evidence type="ECO:0000256" key="1">
    <source>
        <dbReference type="SAM" id="MobiDB-lite"/>
    </source>
</evidence>
<feature type="compositionally biased region" description="Basic and acidic residues" evidence="1">
    <location>
        <begin position="37"/>
        <end position="49"/>
    </location>
</feature>
<feature type="compositionally biased region" description="Low complexity" evidence="1">
    <location>
        <begin position="18"/>
        <end position="27"/>
    </location>
</feature>